<evidence type="ECO:0000256" key="1">
    <source>
        <dbReference type="SAM" id="MobiDB-lite"/>
    </source>
</evidence>
<keyword evidence="4" id="KW-1185">Reference proteome</keyword>
<dbReference type="AlphaFoldDB" id="A0A1I5CAQ4"/>
<reference evidence="3 4" key="1">
    <citation type="submission" date="2016-10" db="EMBL/GenBank/DDBJ databases">
        <authorList>
            <person name="de Groot N.N."/>
        </authorList>
    </citation>
    <scope>NUCLEOTIDE SEQUENCE [LARGE SCALE GENOMIC DNA]</scope>
    <source>
        <strain evidence="3 4">CGMCC 1.9157</strain>
    </source>
</reference>
<proteinExistence type="predicted"/>
<dbReference type="RefSeq" id="WP_090069340.1">
    <property type="nucleotide sequence ID" value="NZ_FOVR01000002.1"/>
</dbReference>
<gene>
    <name evidence="3" type="ORF">SAMN04488056_102164</name>
</gene>
<evidence type="ECO:0000313" key="3">
    <source>
        <dbReference type="EMBL" id="SFN83721.1"/>
    </source>
</evidence>
<dbReference type="Proteomes" id="UP000199236">
    <property type="component" value="Unassembled WGS sequence"/>
</dbReference>
<protein>
    <submittedName>
        <fullName evidence="3">Chemotaxis protein MotC</fullName>
    </submittedName>
</protein>
<name>A0A1I5CAQ4_9HYPH</name>
<sequence>MIKQTPSAHSCSLRTRLMTTALLACLCSAASLSGAMAQTTDQTAGQTTGKSADQHKAIRVIEGVSMVPARADDARAPETGSASSSGQQAATTAGQSANGTIIPHAVDASVDDMQPYLQVRVVQNLQAQTAKGSTQALKAQRKLIINLNRHFLELPPKVWQNEQNARAAVIHLLSGGHPAVGHRLLSLDPPPAVDPALLKGALAYIEGRKNEAYRVFSTIDPLSLSPTLGGQIALVQAILALPDNLEDAQVAIDKARLLLPGSLVEEAALRRGVSVAAAENDTRLFQAYSLQYMRRFNNSIYNSDFRRRFAIAMRRFGESKEGSNFAELDTVISEFDMDARRSLYLLLSYSSLIAGNVPLAQQAAKAALPLTLDGSQDQSRSHLYLAGSMIDADSIKLSLQHLWKVQRSNLTSRDQILAEKISQVINNIRAWPETRDPALAFTIRPLTGDKGKPGWQLETLTEGRQAIRQTDLFLSSSKQSSLR</sequence>
<feature type="signal peptide" evidence="2">
    <location>
        <begin position="1"/>
        <end position="37"/>
    </location>
</feature>
<accession>A0A1I5CAQ4</accession>
<dbReference type="OrthoDB" id="9812933at2"/>
<feature type="chain" id="PRO_5011739578" evidence="2">
    <location>
        <begin position="38"/>
        <end position="483"/>
    </location>
</feature>
<keyword evidence="2" id="KW-0732">Signal</keyword>
<feature type="region of interest" description="Disordered" evidence="1">
    <location>
        <begin position="68"/>
        <end position="98"/>
    </location>
</feature>
<evidence type="ECO:0000313" key="4">
    <source>
        <dbReference type="Proteomes" id="UP000199236"/>
    </source>
</evidence>
<evidence type="ECO:0000256" key="2">
    <source>
        <dbReference type="SAM" id="SignalP"/>
    </source>
</evidence>
<feature type="compositionally biased region" description="Low complexity" evidence="1">
    <location>
        <begin position="79"/>
        <end position="97"/>
    </location>
</feature>
<dbReference type="STRING" id="655353.SAMN04488056_102164"/>
<dbReference type="EMBL" id="FOVR01000002">
    <property type="protein sequence ID" value="SFN83721.1"/>
    <property type="molecule type" value="Genomic_DNA"/>
</dbReference>
<organism evidence="3 4">
    <name type="scientific">Cohaesibacter marisflavi</name>
    <dbReference type="NCBI Taxonomy" id="655353"/>
    <lineage>
        <taxon>Bacteria</taxon>
        <taxon>Pseudomonadati</taxon>
        <taxon>Pseudomonadota</taxon>
        <taxon>Alphaproteobacteria</taxon>
        <taxon>Hyphomicrobiales</taxon>
        <taxon>Cohaesibacteraceae</taxon>
    </lineage>
</organism>